<keyword evidence="2" id="KW-1185">Reference proteome</keyword>
<gene>
    <name evidence="1" type="ORF">FA95DRAFT_1027224</name>
</gene>
<dbReference type="Proteomes" id="UP000814033">
    <property type="component" value="Unassembled WGS sequence"/>
</dbReference>
<evidence type="ECO:0000313" key="1">
    <source>
        <dbReference type="EMBL" id="KAI0039413.1"/>
    </source>
</evidence>
<proteinExistence type="predicted"/>
<comment type="caution">
    <text evidence="1">The sequence shown here is derived from an EMBL/GenBank/DDBJ whole genome shotgun (WGS) entry which is preliminary data.</text>
</comment>
<evidence type="ECO:0000313" key="2">
    <source>
        <dbReference type="Proteomes" id="UP000814033"/>
    </source>
</evidence>
<organism evidence="1 2">
    <name type="scientific">Auriscalpium vulgare</name>
    <dbReference type="NCBI Taxonomy" id="40419"/>
    <lineage>
        <taxon>Eukaryota</taxon>
        <taxon>Fungi</taxon>
        <taxon>Dikarya</taxon>
        <taxon>Basidiomycota</taxon>
        <taxon>Agaricomycotina</taxon>
        <taxon>Agaricomycetes</taxon>
        <taxon>Russulales</taxon>
        <taxon>Auriscalpiaceae</taxon>
        <taxon>Auriscalpium</taxon>
    </lineage>
</organism>
<dbReference type="EMBL" id="MU276308">
    <property type="protein sequence ID" value="KAI0039413.1"/>
    <property type="molecule type" value="Genomic_DNA"/>
</dbReference>
<accession>A0ACB8R780</accession>
<reference evidence="1" key="2">
    <citation type="journal article" date="2022" name="New Phytol.">
        <title>Evolutionary transition to the ectomycorrhizal habit in the genomes of a hyperdiverse lineage of mushroom-forming fungi.</title>
        <authorList>
            <person name="Looney B."/>
            <person name="Miyauchi S."/>
            <person name="Morin E."/>
            <person name="Drula E."/>
            <person name="Courty P.E."/>
            <person name="Kohler A."/>
            <person name="Kuo A."/>
            <person name="LaButti K."/>
            <person name="Pangilinan J."/>
            <person name="Lipzen A."/>
            <person name="Riley R."/>
            <person name="Andreopoulos W."/>
            <person name="He G."/>
            <person name="Johnson J."/>
            <person name="Nolan M."/>
            <person name="Tritt A."/>
            <person name="Barry K.W."/>
            <person name="Grigoriev I.V."/>
            <person name="Nagy L.G."/>
            <person name="Hibbett D."/>
            <person name="Henrissat B."/>
            <person name="Matheny P.B."/>
            <person name="Labbe J."/>
            <person name="Martin F.M."/>
        </authorList>
    </citation>
    <scope>NUCLEOTIDE SEQUENCE</scope>
    <source>
        <strain evidence="1">FP105234-sp</strain>
    </source>
</reference>
<protein>
    <submittedName>
        <fullName evidence="1">Uncharacterized protein</fullName>
    </submittedName>
</protein>
<sequence>MVYKVVASTFVDIIPNSPSLILLQLSHNTMSTQTPSQDSQEKPATESSTGATHAPLDSSQAGQPETAPVRDPSTDDSTAKADQVNNNQRGPLVRTHASSDVTRGNRQPIKREGAVFIAPETSQPSQPPATS</sequence>
<reference evidence="1" key="1">
    <citation type="submission" date="2021-02" db="EMBL/GenBank/DDBJ databases">
        <authorList>
            <consortium name="DOE Joint Genome Institute"/>
            <person name="Ahrendt S."/>
            <person name="Looney B.P."/>
            <person name="Miyauchi S."/>
            <person name="Morin E."/>
            <person name="Drula E."/>
            <person name="Courty P.E."/>
            <person name="Chicoki N."/>
            <person name="Fauchery L."/>
            <person name="Kohler A."/>
            <person name="Kuo A."/>
            <person name="Labutti K."/>
            <person name="Pangilinan J."/>
            <person name="Lipzen A."/>
            <person name="Riley R."/>
            <person name="Andreopoulos W."/>
            <person name="He G."/>
            <person name="Johnson J."/>
            <person name="Barry K.W."/>
            <person name="Grigoriev I.V."/>
            <person name="Nagy L."/>
            <person name="Hibbett D."/>
            <person name="Henrissat B."/>
            <person name="Matheny P.B."/>
            <person name="Labbe J."/>
            <person name="Martin F."/>
        </authorList>
    </citation>
    <scope>NUCLEOTIDE SEQUENCE</scope>
    <source>
        <strain evidence="1">FP105234-sp</strain>
    </source>
</reference>
<name>A0ACB8R780_9AGAM</name>